<feature type="domain" description="RDD" evidence="7">
    <location>
        <begin position="57"/>
        <end position="182"/>
    </location>
</feature>
<evidence type="ECO:0000256" key="2">
    <source>
        <dbReference type="ARBA" id="ARBA00022475"/>
    </source>
</evidence>
<dbReference type="PANTHER" id="PTHR36115:SF9">
    <property type="entry name" value="LMO1584 PROTEIN"/>
    <property type="match status" value="1"/>
</dbReference>
<reference evidence="8 9" key="1">
    <citation type="submission" date="2024-02" db="EMBL/GenBank/DDBJ databases">
        <title>Seven novel Bacillus-like species.</title>
        <authorList>
            <person name="Liu G."/>
        </authorList>
    </citation>
    <scope>NUCLEOTIDE SEQUENCE [LARGE SCALE GENOMIC DNA]</scope>
    <source>
        <strain evidence="8 9">FJAT-52991</strain>
    </source>
</reference>
<evidence type="ECO:0000313" key="9">
    <source>
        <dbReference type="Proteomes" id="UP001387364"/>
    </source>
</evidence>
<keyword evidence="5 6" id="KW-0472">Membrane</keyword>
<keyword evidence="2" id="KW-1003">Cell membrane</keyword>
<evidence type="ECO:0000256" key="5">
    <source>
        <dbReference type="ARBA" id="ARBA00023136"/>
    </source>
</evidence>
<dbReference type="InterPro" id="IPR010432">
    <property type="entry name" value="RDD"/>
</dbReference>
<keyword evidence="4 6" id="KW-1133">Transmembrane helix</keyword>
<sequence>MNDEINKETEEQLLAEPKPQVEEQFLAESKLQAEEQLLAEPTSQTEEKAPCATMPHYAGFWMRCWAYLLDLIVIGSISRLVVYPLLRAMDVDITSGGMFAPVNIATAAVFYLYFIIFTKCWGQTVGKMVFGLKVISLKDPQLSWPTVLVRELLGRYITSTIFILYVLIAFLSKKQGVHDLFADTTVIHENSLAIQQTPAYS</sequence>
<protein>
    <submittedName>
        <fullName evidence="8">RDD family protein</fullName>
    </submittedName>
</protein>
<keyword evidence="3 6" id="KW-0812">Transmembrane</keyword>
<evidence type="ECO:0000256" key="4">
    <source>
        <dbReference type="ARBA" id="ARBA00022989"/>
    </source>
</evidence>
<evidence type="ECO:0000256" key="1">
    <source>
        <dbReference type="ARBA" id="ARBA00004651"/>
    </source>
</evidence>
<accession>A0ABZ2N4L3</accession>
<comment type="subcellular location">
    <subcellularLocation>
        <location evidence="1">Cell membrane</location>
        <topology evidence="1">Multi-pass membrane protein</topology>
    </subcellularLocation>
</comment>
<dbReference type="InterPro" id="IPR051791">
    <property type="entry name" value="Pra-immunoreactive"/>
</dbReference>
<keyword evidence="9" id="KW-1185">Reference proteome</keyword>
<evidence type="ECO:0000256" key="6">
    <source>
        <dbReference type="SAM" id="Phobius"/>
    </source>
</evidence>
<feature type="transmembrane region" description="Helical" evidence="6">
    <location>
        <begin position="65"/>
        <end position="86"/>
    </location>
</feature>
<evidence type="ECO:0000313" key="8">
    <source>
        <dbReference type="EMBL" id="WXB92315.1"/>
    </source>
</evidence>
<gene>
    <name evidence="8" type="ORF">WDJ61_13765</name>
</gene>
<feature type="transmembrane region" description="Helical" evidence="6">
    <location>
        <begin position="153"/>
        <end position="171"/>
    </location>
</feature>
<dbReference type="PANTHER" id="PTHR36115">
    <property type="entry name" value="PROLINE-RICH ANTIGEN HOMOLOG-RELATED"/>
    <property type="match status" value="1"/>
</dbReference>
<feature type="transmembrane region" description="Helical" evidence="6">
    <location>
        <begin position="98"/>
        <end position="118"/>
    </location>
</feature>
<proteinExistence type="predicted"/>
<evidence type="ECO:0000256" key="3">
    <source>
        <dbReference type="ARBA" id="ARBA00022692"/>
    </source>
</evidence>
<dbReference type="Pfam" id="PF06271">
    <property type="entry name" value="RDD"/>
    <property type="match status" value="1"/>
</dbReference>
<dbReference type="EMBL" id="CP147404">
    <property type="protein sequence ID" value="WXB92315.1"/>
    <property type="molecule type" value="Genomic_DNA"/>
</dbReference>
<dbReference type="RefSeq" id="WP_338750685.1">
    <property type="nucleotide sequence ID" value="NZ_CP147404.1"/>
</dbReference>
<evidence type="ECO:0000259" key="7">
    <source>
        <dbReference type="Pfam" id="PF06271"/>
    </source>
</evidence>
<name>A0ABZ2N4L3_9BACI</name>
<organism evidence="8 9">
    <name type="scientific">Bacillus kandeliae</name>
    <dbReference type="NCBI Taxonomy" id="3129297"/>
    <lineage>
        <taxon>Bacteria</taxon>
        <taxon>Bacillati</taxon>
        <taxon>Bacillota</taxon>
        <taxon>Bacilli</taxon>
        <taxon>Bacillales</taxon>
        <taxon>Bacillaceae</taxon>
        <taxon>Bacillus</taxon>
    </lineage>
</organism>
<dbReference type="Proteomes" id="UP001387364">
    <property type="component" value="Chromosome"/>
</dbReference>